<accession>A0A1H1XZP3</accession>
<dbReference type="GO" id="GO:0055129">
    <property type="term" value="P:L-proline biosynthetic process"/>
    <property type="evidence" value="ECO:0007669"/>
    <property type="project" value="UniProtKB-UniRule"/>
</dbReference>
<evidence type="ECO:0000256" key="7">
    <source>
        <dbReference type="PIRSR" id="PIRSR000193-1"/>
    </source>
</evidence>
<dbReference type="SUPFAM" id="SSF51735">
    <property type="entry name" value="NAD(P)-binding Rossmann-fold domains"/>
    <property type="match status" value="1"/>
</dbReference>
<reference evidence="11" key="3">
    <citation type="submission" date="2022-06" db="EMBL/GenBank/DDBJ databases">
        <title>Genomic Encyclopedia of Type Strains, Phase III (KMG-III): the genomes of soil and plant-associated and newly described type strains.</title>
        <authorList>
            <person name="Whitman W."/>
        </authorList>
    </citation>
    <scope>NUCLEOTIDE SEQUENCE</scope>
    <source>
        <strain evidence="11">CPCC 202695</strain>
    </source>
</reference>
<evidence type="ECO:0000256" key="1">
    <source>
        <dbReference type="ARBA" id="ARBA00005525"/>
    </source>
</evidence>
<evidence type="ECO:0000256" key="3">
    <source>
        <dbReference type="ARBA" id="ARBA00023002"/>
    </source>
</evidence>
<dbReference type="EMBL" id="SODL02000001">
    <property type="protein sequence ID" value="MCP2366544.1"/>
    <property type="molecule type" value="Genomic_DNA"/>
</dbReference>
<organism evidence="12 13">
    <name type="scientific">Agromyces flavus</name>
    <dbReference type="NCBI Taxonomy" id="589382"/>
    <lineage>
        <taxon>Bacteria</taxon>
        <taxon>Bacillati</taxon>
        <taxon>Actinomycetota</taxon>
        <taxon>Actinomycetes</taxon>
        <taxon>Micrococcales</taxon>
        <taxon>Microbacteriaceae</taxon>
        <taxon>Agromyces</taxon>
    </lineage>
</organism>
<sequence>MTSRQPVDRPIELPSIAFLGAGSMARAILAGLLQPHVTVAGGIRTTNRSAARAAEFDAEPRVTAYATEADAAANRRAVAGAKLVVVAVKPAMVPDLLDEIADALEPGSVVVSVAAGVTVATFEAHLPSHVSVVRTMPNTPAVVGRAVTGVSAGTRSSGADLALVVSLFETVGEVLVVPESQLDALSTISGSGPAYVFLLIEELTKSAIAKGFTREEAAVMVQGTFRGASELLAASGDDPAELRRRVTSPKGTTERAIAVLQEADLSALFDRATDAALARARELAAGA</sequence>
<reference evidence="13" key="2">
    <citation type="submission" date="2016-10" db="EMBL/GenBank/DDBJ databases">
        <authorList>
            <person name="Varghese N."/>
            <person name="Submissions S."/>
        </authorList>
    </citation>
    <scope>NUCLEOTIDE SEQUENCE [LARGE SCALE GENOMIC DNA]</scope>
    <source>
        <strain evidence="13">CPCC 202695</strain>
    </source>
</reference>
<dbReference type="OrthoDB" id="9805754at2"/>
<feature type="domain" description="Pyrroline-5-carboxylate reductase catalytic N-terminal" evidence="9">
    <location>
        <begin position="16"/>
        <end position="116"/>
    </location>
</feature>
<feature type="domain" description="Pyrroline-5-carboxylate reductase dimerisation" evidence="10">
    <location>
        <begin position="179"/>
        <end position="283"/>
    </location>
</feature>
<dbReference type="STRING" id="589382.SAMN04489721_2616"/>
<dbReference type="UniPathway" id="UPA00098">
    <property type="reaction ID" value="UER00361"/>
</dbReference>
<dbReference type="Pfam" id="PF03807">
    <property type="entry name" value="F420_oxidored"/>
    <property type="match status" value="1"/>
</dbReference>
<evidence type="ECO:0000313" key="12">
    <source>
        <dbReference type="EMBL" id="SDT14419.1"/>
    </source>
</evidence>
<dbReference type="FunFam" id="1.10.3730.10:FF:000001">
    <property type="entry name" value="Pyrroline-5-carboxylate reductase"/>
    <property type="match status" value="1"/>
</dbReference>
<evidence type="ECO:0000259" key="9">
    <source>
        <dbReference type="Pfam" id="PF03807"/>
    </source>
</evidence>
<reference evidence="12" key="1">
    <citation type="submission" date="2016-10" db="EMBL/GenBank/DDBJ databases">
        <authorList>
            <person name="de Groot N.N."/>
        </authorList>
    </citation>
    <scope>NUCLEOTIDE SEQUENCE [LARGE SCALE GENOMIC DNA]</scope>
    <source>
        <strain evidence="12">CPCC 202695</strain>
    </source>
</reference>
<dbReference type="Proteomes" id="UP000893823">
    <property type="component" value="Unassembled WGS sequence"/>
</dbReference>
<dbReference type="EMBL" id="LT629755">
    <property type="protein sequence ID" value="SDT14419.1"/>
    <property type="molecule type" value="Genomic_DNA"/>
</dbReference>
<comment type="catalytic activity">
    <reaction evidence="5 8">
        <text>L-proline + NADP(+) = (S)-1-pyrroline-5-carboxylate + NADPH + 2 H(+)</text>
        <dbReference type="Rhea" id="RHEA:14109"/>
        <dbReference type="ChEBI" id="CHEBI:15378"/>
        <dbReference type="ChEBI" id="CHEBI:17388"/>
        <dbReference type="ChEBI" id="CHEBI:57783"/>
        <dbReference type="ChEBI" id="CHEBI:58349"/>
        <dbReference type="ChEBI" id="CHEBI:60039"/>
        <dbReference type="EC" id="1.5.1.2"/>
    </reaction>
</comment>
<keyword evidence="2 5" id="KW-0521">NADP</keyword>
<evidence type="ECO:0000313" key="13">
    <source>
        <dbReference type="Proteomes" id="UP000199482"/>
    </source>
</evidence>
<dbReference type="PANTHER" id="PTHR11645:SF0">
    <property type="entry name" value="PYRROLINE-5-CARBOXYLATE REDUCTASE 3"/>
    <property type="match status" value="1"/>
</dbReference>
<evidence type="ECO:0000259" key="10">
    <source>
        <dbReference type="Pfam" id="PF14748"/>
    </source>
</evidence>
<dbReference type="PROSITE" id="PS00521">
    <property type="entry name" value="P5CR"/>
    <property type="match status" value="1"/>
</dbReference>
<dbReference type="HAMAP" id="MF_01925">
    <property type="entry name" value="P5C_reductase"/>
    <property type="match status" value="1"/>
</dbReference>
<evidence type="ECO:0000313" key="14">
    <source>
        <dbReference type="Proteomes" id="UP000893823"/>
    </source>
</evidence>
<dbReference type="Pfam" id="PF14748">
    <property type="entry name" value="P5CR_dimer"/>
    <property type="match status" value="1"/>
</dbReference>
<dbReference type="GO" id="GO:0004735">
    <property type="term" value="F:pyrroline-5-carboxylate reductase activity"/>
    <property type="evidence" value="ECO:0007669"/>
    <property type="project" value="UniProtKB-UniRule"/>
</dbReference>
<evidence type="ECO:0000256" key="6">
    <source>
        <dbReference type="NCBIfam" id="TIGR00112"/>
    </source>
</evidence>
<feature type="binding site" evidence="7">
    <location>
        <begin position="87"/>
        <end position="90"/>
    </location>
    <ligand>
        <name>NADP(+)</name>
        <dbReference type="ChEBI" id="CHEBI:58349"/>
    </ligand>
</feature>
<dbReference type="InterPro" id="IPR008927">
    <property type="entry name" value="6-PGluconate_DH-like_C_sf"/>
</dbReference>
<comment type="similarity">
    <text evidence="1 5 8">Belongs to the pyrroline-5-carboxylate reductase family.</text>
</comment>
<evidence type="ECO:0000256" key="2">
    <source>
        <dbReference type="ARBA" id="ARBA00022857"/>
    </source>
</evidence>
<keyword evidence="3 5" id="KW-0560">Oxidoreductase</keyword>
<dbReference type="RefSeq" id="WP_092673190.1">
    <property type="nucleotide sequence ID" value="NZ_BMDN01000001.1"/>
</dbReference>
<comment type="function">
    <text evidence="4 5">Catalyzes the reduction of 1-pyrroline-5-carboxylate (PCA) to L-proline.</text>
</comment>
<keyword evidence="14" id="KW-1185">Reference proteome</keyword>
<dbReference type="GO" id="GO:0005737">
    <property type="term" value="C:cytoplasm"/>
    <property type="evidence" value="ECO:0007669"/>
    <property type="project" value="UniProtKB-SubCell"/>
</dbReference>
<protein>
    <recommendedName>
        <fullName evidence="5 6">Pyrroline-5-carboxylate reductase</fullName>
        <shortName evidence="5">P5C reductase</shortName>
        <shortName evidence="5">P5CR</shortName>
        <ecNumber evidence="5 6">1.5.1.2</ecNumber>
    </recommendedName>
    <alternativeName>
        <fullName evidence="5">PCA reductase</fullName>
    </alternativeName>
</protein>
<keyword evidence="5 8" id="KW-0028">Amino-acid biosynthesis</keyword>
<dbReference type="InterPro" id="IPR029036">
    <property type="entry name" value="P5CR_dimer"/>
</dbReference>
<dbReference type="InterPro" id="IPR028939">
    <property type="entry name" value="P5C_Rdtase_cat_N"/>
</dbReference>
<comment type="subcellular location">
    <subcellularLocation>
        <location evidence="5">Cytoplasm</location>
    </subcellularLocation>
</comment>
<dbReference type="NCBIfam" id="TIGR00112">
    <property type="entry name" value="proC"/>
    <property type="match status" value="1"/>
</dbReference>
<evidence type="ECO:0000313" key="11">
    <source>
        <dbReference type="EMBL" id="MCP2366544.1"/>
    </source>
</evidence>
<dbReference type="InterPro" id="IPR000304">
    <property type="entry name" value="Pyrroline-COOH_reductase"/>
</dbReference>
<keyword evidence="5" id="KW-0963">Cytoplasm</keyword>
<dbReference type="Gene3D" id="3.40.50.720">
    <property type="entry name" value="NAD(P)-binding Rossmann-like Domain"/>
    <property type="match status" value="1"/>
</dbReference>
<proteinExistence type="inferred from homology"/>
<feature type="binding site" evidence="7">
    <location>
        <position position="74"/>
    </location>
    <ligand>
        <name>NADPH</name>
        <dbReference type="ChEBI" id="CHEBI:57783"/>
    </ligand>
</feature>
<dbReference type="PIRSF" id="PIRSF000193">
    <property type="entry name" value="Pyrrol-5-carb_rd"/>
    <property type="match status" value="1"/>
</dbReference>
<evidence type="ECO:0000256" key="4">
    <source>
        <dbReference type="ARBA" id="ARBA00058118"/>
    </source>
</evidence>
<feature type="binding site" evidence="7">
    <location>
        <begin position="19"/>
        <end position="24"/>
    </location>
    <ligand>
        <name>NADP(+)</name>
        <dbReference type="ChEBI" id="CHEBI:58349"/>
    </ligand>
</feature>
<dbReference type="PANTHER" id="PTHR11645">
    <property type="entry name" value="PYRROLINE-5-CARBOXYLATE REDUCTASE"/>
    <property type="match status" value="1"/>
</dbReference>
<dbReference type="AlphaFoldDB" id="A0A1H1XZP3"/>
<dbReference type="SUPFAM" id="SSF48179">
    <property type="entry name" value="6-phosphogluconate dehydrogenase C-terminal domain-like"/>
    <property type="match status" value="1"/>
</dbReference>
<dbReference type="EC" id="1.5.1.2" evidence="5 6"/>
<gene>
    <name evidence="5" type="primary">proC</name>
    <name evidence="11" type="ORF">BCL57_000686</name>
    <name evidence="12" type="ORF">SAMN04489721_2616</name>
</gene>
<keyword evidence="5 8" id="KW-0641">Proline biosynthesis</keyword>
<comment type="pathway">
    <text evidence="5 8">Amino-acid biosynthesis; L-proline biosynthesis; L-proline from L-glutamate 5-semialdehyde: step 1/1.</text>
</comment>
<name>A0A1H1XZP3_9MICO</name>
<evidence type="ECO:0000256" key="8">
    <source>
        <dbReference type="RuleBase" id="RU003903"/>
    </source>
</evidence>
<dbReference type="Proteomes" id="UP000199482">
    <property type="component" value="Chromosome I"/>
</dbReference>
<dbReference type="InterPro" id="IPR036291">
    <property type="entry name" value="NAD(P)-bd_dom_sf"/>
</dbReference>
<dbReference type="Gene3D" id="1.10.3730.10">
    <property type="entry name" value="ProC C-terminal domain-like"/>
    <property type="match status" value="1"/>
</dbReference>
<comment type="catalytic activity">
    <reaction evidence="5">
        <text>L-proline + NAD(+) = (S)-1-pyrroline-5-carboxylate + NADH + 2 H(+)</text>
        <dbReference type="Rhea" id="RHEA:14105"/>
        <dbReference type="ChEBI" id="CHEBI:15378"/>
        <dbReference type="ChEBI" id="CHEBI:17388"/>
        <dbReference type="ChEBI" id="CHEBI:57540"/>
        <dbReference type="ChEBI" id="CHEBI:57945"/>
        <dbReference type="ChEBI" id="CHEBI:60039"/>
        <dbReference type="EC" id="1.5.1.2"/>
    </reaction>
</comment>
<dbReference type="InterPro" id="IPR053790">
    <property type="entry name" value="P5CR-like_CS"/>
</dbReference>
<evidence type="ECO:0000256" key="5">
    <source>
        <dbReference type="HAMAP-Rule" id="MF_01925"/>
    </source>
</evidence>